<dbReference type="EMBL" id="CASHSV030000311">
    <property type="protein sequence ID" value="CAJ2659589.1"/>
    <property type="molecule type" value="Genomic_DNA"/>
</dbReference>
<reference evidence="1" key="1">
    <citation type="submission" date="2023-10" db="EMBL/GenBank/DDBJ databases">
        <authorList>
            <person name="Rodriguez Cubillos JULIANA M."/>
            <person name="De Vega J."/>
        </authorList>
    </citation>
    <scope>NUCLEOTIDE SEQUENCE</scope>
</reference>
<sequence length="138" mass="15881">MENLSWHTNGKKAMEKELLRGRDMANQLLEVLTFDDKTNIREMMKGSNLKSSSSKVLPLIVAEDLVREVLKSFTNTLLLLNNNQDSNDGRDFSFSMNCHKLEEDLDGAYKKFKTLNTKNPKGSNKRKRSSYNLLSIFF</sequence>
<evidence type="ECO:0000313" key="1">
    <source>
        <dbReference type="EMBL" id="CAJ2659589.1"/>
    </source>
</evidence>
<gene>
    <name evidence="1" type="ORF">MILVUS5_LOCUS25719</name>
</gene>
<organism evidence="1 2">
    <name type="scientific">Trifolium pratense</name>
    <name type="common">Red clover</name>
    <dbReference type="NCBI Taxonomy" id="57577"/>
    <lineage>
        <taxon>Eukaryota</taxon>
        <taxon>Viridiplantae</taxon>
        <taxon>Streptophyta</taxon>
        <taxon>Embryophyta</taxon>
        <taxon>Tracheophyta</taxon>
        <taxon>Spermatophyta</taxon>
        <taxon>Magnoliopsida</taxon>
        <taxon>eudicotyledons</taxon>
        <taxon>Gunneridae</taxon>
        <taxon>Pentapetalae</taxon>
        <taxon>rosids</taxon>
        <taxon>fabids</taxon>
        <taxon>Fabales</taxon>
        <taxon>Fabaceae</taxon>
        <taxon>Papilionoideae</taxon>
        <taxon>50 kb inversion clade</taxon>
        <taxon>NPAAA clade</taxon>
        <taxon>Hologalegina</taxon>
        <taxon>IRL clade</taxon>
        <taxon>Trifolieae</taxon>
        <taxon>Trifolium</taxon>
    </lineage>
</organism>
<accession>A0ACB0KTG4</accession>
<comment type="caution">
    <text evidence="1">The sequence shown here is derived from an EMBL/GenBank/DDBJ whole genome shotgun (WGS) entry which is preliminary data.</text>
</comment>
<dbReference type="Proteomes" id="UP001177021">
    <property type="component" value="Unassembled WGS sequence"/>
</dbReference>
<evidence type="ECO:0000313" key="2">
    <source>
        <dbReference type="Proteomes" id="UP001177021"/>
    </source>
</evidence>
<proteinExistence type="predicted"/>
<protein>
    <submittedName>
        <fullName evidence="1">Uncharacterized protein</fullName>
    </submittedName>
</protein>
<keyword evidence="2" id="KW-1185">Reference proteome</keyword>
<name>A0ACB0KTG4_TRIPR</name>